<organism evidence="4 5">
    <name type="scientific">candidate division WWE3 bacterium</name>
    <dbReference type="NCBI Taxonomy" id="2053526"/>
    <lineage>
        <taxon>Bacteria</taxon>
        <taxon>Katanobacteria</taxon>
    </lineage>
</organism>
<dbReference type="InterPro" id="IPR011006">
    <property type="entry name" value="CheY-like_superfamily"/>
</dbReference>
<dbReference type="SMART" id="SM00448">
    <property type="entry name" value="REC"/>
    <property type="match status" value="1"/>
</dbReference>
<evidence type="ECO:0000313" key="5">
    <source>
        <dbReference type="Proteomes" id="UP000699691"/>
    </source>
</evidence>
<name>A0A955LVC5_UNCKA</name>
<evidence type="ECO:0000256" key="2">
    <source>
        <dbReference type="PROSITE-ProRule" id="PRU00169"/>
    </source>
</evidence>
<comment type="caution">
    <text evidence="4">The sequence shown here is derived from an EMBL/GenBank/DDBJ whole genome shotgun (WGS) entry which is preliminary data.</text>
</comment>
<dbReference type="Gene3D" id="3.40.50.2300">
    <property type="match status" value="1"/>
</dbReference>
<dbReference type="AlphaFoldDB" id="A0A955LVC5"/>
<dbReference type="Pfam" id="PF00072">
    <property type="entry name" value="Response_reg"/>
    <property type="match status" value="1"/>
</dbReference>
<sequence>MQTILLVEDDQFYREAFAQLLGQSGYTVMQAKDGQEGLDKLQQQQFDLIISDIMHPTLDGLQMVERFNASGKDQGEIWFLSNLATHKEVMQEAQKLGVAHLFDKSLVSPEEMLKKVNAKLNNSDSSIEEGIQASLLGESDMLQYLTQFDHIKLVPEKRYLFIITDDKRRKDYASAYIDARADITNNLEEGIRMMNPEVYKLIYSDQELKDNDDYVFWEQRDFIYIYESQEYRGLRIEKEEKGKDKTAEKFQDQKEGKGLIEKVTGLFKLP</sequence>
<dbReference type="PANTHER" id="PTHR44591:SF25">
    <property type="entry name" value="CHEMOTAXIS TWO-COMPONENT RESPONSE REGULATOR"/>
    <property type="match status" value="1"/>
</dbReference>
<dbReference type="Proteomes" id="UP000699691">
    <property type="component" value="Unassembled WGS sequence"/>
</dbReference>
<dbReference type="PANTHER" id="PTHR44591">
    <property type="entry name" value="STRESS RESPONSE REGULATOR PROTEIN 1"/>
    <property type="match status" value="1"/>
</dbReference>
<dbReference type="InterPro" id="IPR001789">
    <property type="entry name" value="Sig_transdc_resp-reg_receiver"/>
</dbReference>
<dbReference type="GO" id="GO:0000160">
    <property type="term" value="P:phosphorelay signal transduction system"/>
    <property type="evidence" value="ECO:0007669"/>
    <property type="project" value="InterPro"/>
</dbReference>
<dbReference type="EMBL" id="JAGQKY010000034">
    <property type="protein sequence ID" value="MCA9397418.1"/>
    <property type="molecule type" value="Genomic_DNA"/>
</dbReference>
<dbReference type="PROSITE" id="PS50110">
    <property type="entry name" value="RESPONSE_REGULATORY"/>
    <property type="match status" value="1"/>
</dbReference>
<protein>
    <submittedName>
        <fullName evidence="4">Response regulator</fullName>
    </submittedName>
</protein>
<accession>A0A955LVC5</accession>
<reference evidence="4" key="2">
    <citation type="journal article" date="2021" name="Microbiome">
        <title>Successional dynamics and alternative stable states in a saline activated sludge microbial community over 9 years.</title>
        <authorList>
            <person name="Wang Y."/>
            <person name="Ye J."/>
            <person name="Ju F."/>
            <person name="Liu L."/>
            <person name="Boyd J.A."/>
            <person name="Deng Y."/>
            <person name="Parks D.H."/>
            <person name="Jiang X."/>
            <person name="Yin X."/>
            <person name="Woodcroft B.J."/>
            <person name="Tyson G.W."/>
            <person name="Hugenholtz P."/>
            <person name="Polz M.F."/>
            <person name="Zhang T."/>
        </authorList>
    </citation>
    <scope>NUCLEOTIDE SEQUENCE</scope>
    <source>
        <strain evidence="4">HKST-UBA02</strain>
    </source>
</reference>
<dbReference type="InterPro" id="IPR050595">
    <property type="entry name" value="Bact_response_regulator"/>
</dbReference>
<evidence type="ECO:0000256" key="1">
    <source>
        <dbReference type="ARBA" id="ARBA00022553"/>
    </source>
</evidence>
<evidence type="ECO:0000259" key="3">
    <source>
        <dbReference type="PROSITE" id="PS50110"/>
    </source>
</evidence>
<evidence type="ECO:0000313" key="4">
    <source>
        <dbReference type="EMBL" id="MCA9397418.1"/>
    </source>
</evidence>
<keyword evidence="1 2" id="KW-0597">Phosphoprotein</keyword>
<feature type="modified residue" description="4-aspartylphosphate" evidence="2">
    <location>
        <position position="52"/>
    </location>
</feature>
<proteinExistence type="predicted"/>
<reference evidence="4" key="1">
    <citation type="submission" date="2020-04" db="EMBL/GenBank/DDBJ databases">
        <authorList>
            <person name="Zhang T."/>
        </authorList>
    </citation>
    <scope>NUCLEOTIDE SEQUENCE</scope>
    <source>
        <strain evidence="4">HKST-UBA02</strain>
    </source>
</reference>
<dbReference type="SUPFAM" id="SSF52172">
    <property type="entry name" value="CheY-like"/>
    <property type="match status" value="1"/>
</dbReference>
<feature type="domain" description="Response regulatory" evidence="3">
    <location>
        <begin position="3"/>
        <end position="119"/>
    </location>
</feature>
<gene>
    <name evidence="4" type="ORF">KC573_01200</name>
</gene>